<dbReference type="InterPro" id="IPR019533">
    <property type="entry name" value="Peptidase_S26"/>
</dbReference>
<dbReference type="GO" id="GO:0006465">
    <property type="term" value="P:signal peptide processing"/>
    <property type="evidence" value="ECO:0007669"/>
    <property type="project" value="InterPro"/>
</dbReference>
<dbReference type="RefSeq" id="WP_154430916.1">
    <property type="nucleotide sequence ID" value="NZ_VUNI01000031.1"/>
</dbReference>
<dbReference type="PANTHER" id="PTHR43390">
    <property type="entry name" value="SIGNAL PEPTIDASE I"/>
    <property type="match status" value="1"/>
</dbReference>
<dbReference type="PROSITE" id="PS00761">
    <property type="entry name" value="SPASE_I_3"/>
    <property type="match status" value="1"/>
</dbReference>
<keyword evidence="7" id="KW-0472">Membrane</keyword>
<evidence type="ECO:0000256" key="3">
    <source>
        <dbReference type="ARBA" id="ARBA00009370"/>
    </source>
</evidence>
<comment type="catalytic activity">
    <reaction evidence="1 7">
        <text>Cleavage of hydrophobic, N-terminal signal or leader sequences from secreted and periplasmic proteins.</text>
        <dbReference type="EC" id="3.4.21.89"/>
    </reaction>
</comment>
<evidence type="ECO:0000256" key="5">
    <source>
        <dbReference type="ARBA" id="ARBA00022801"/>
    </source>
</evidence>
<dbReference type="GO" id="GO:0005886">
    <property type="term" value="C:plasma membrane"/>
    <property type="evidence" value="ECO:0007669"/>
    <property type="project" value="UniProtKB-SubCell"/>
</dbReference>
<dbReference type="CDD" id="cd06530">
    <property type="entry name" value="S26_SPase_I"/>
    <property type="match status" value="1"/>
</dbReference>
<dbReference type="InterPro" id="IPR000223">
    <property type="entry name" value="Pept_S26A_signal_pept_1"/>
</dbReference>
<keyword evidence="10" id="KW-1185">Reference proteome</keyword>
<dbReference type="GO" id="GO:0009003">
    <property type="term" value="F:signal peptidase activity"/>
    <property type="evidence" value="ECO:0007669"/>
    <property type="project" value="UniProtKB-EC"/>
</dbReference>
<sequence>MNFIKNQLLSFVRKYRSPLKLLAFILISFFVFDHILLCGVAISGSMEPTIMTNDAMLGNRLAYCFHSPKRGDIISFQHGDEVWCKRVVAIAGDHVSFQDGYVYINDQKDEEPYLDDDVETNCTKEFTVPDGKLFVLGDHREYSYDSRYWDNPYVDCSDVRARMFIILPLHLLHHSNVSSSR</sequence>
<comment type="caution">
    <text evidence="9">The sequence shown here is derived from an EMBL/GenBank/DDBJ whole genome shotgun (WGS) entry which is preliminary data.</text>
</comment>
<dbReference type="InterPro" id="IPR036286">
    <property type="entry name" value="LexA/Signal_pep-like_sf"/>
</dbReference>
<name>A0A6L5YU02_9FIRM</name>
<evidence type="ECO:0000259" key="8">
    <source>
        <dbReference type="Pfam" id="PF10502"/>
    </source>
</evidence>
<dbReference type="EC" id="3.4.21.89" evidence="4 7"/>
<evidence type="ECO:0000256" key="1">
    <source>
        <dbReference type="ARBA" id="ARBA00000677"/>
    </source>
</evidence>
<evidence type="ECO:0000313" key="10">
    <source>
        <dbReference type="Proteomes" id="UP000474024"/>
    </source>
</evidence>
<gene>
    <name evidence="9" type="primary">lepB</name>
    <name evidence="9" type="ORF">FYJ75_13285</name>
</gene>
<dbReference type="PANTHER" id="PTHR43390:SF1">
    <property type="entry name" value="CHLOROPLAST PROCESSING PEPTIDASE"/>
    <property type="match status" value="1"/>
</dbReference>
<dbReference type="SUPFAM" id="SSF51306">
    <property type="entry name" value="LexA/Signal peptidase"/>
    <property type="match status" value="1"/>
</dbReference>
<feature type="active site" evidence="6">
    <location>
        <position position="85"/>
    </location>
</feature>
<dbReference type="Proteomes" id="UP000474024">
    <property type="component" value="Unassembled WGS sequence"/>
</dbReference>
<comment type="subcellular location">
    <subcellularLocation>
        <location evidence="2">Cell membrane</location>
        <topology evidence="2">Single-pass type II membrane protein</topology>
    </subcellularLocation>
    <subcellularLocation>
        <location evidence="7">Membrane</location>
        <topology evidence="7">Single-pass type II membrane protein</topology>
    </subcellularLocation>
</comment>
<feature type="transmembrane region" description="Helical" evidence="7">
    <location>
        <begin position="21"/>
        <end position="42"/>
    </location>
</feature>
<dbReference type="NCBIfam" id="TIGR02227">
    <property type="entry name" value="sigpep_I_bact"/>
    <property type="match status" value="1"/>
</dbReference>
<proteinExistence type="inferred from homology"/>
<organism evidence="9 10">
    <name type="scientific">Roseburia porci</name>
    <dbReference type="NCBI Taxonomy" id="2605790"/>
    <lineage>
        <taxon>Bacteria</taxon>
        <taxon>Bacillati</taxon>
        <taxon>Bacillota</taxon>
        <taxon>Clostridia</taxon>
        <taxon>Lachnospirales</taxon>
        <taxon>Lachnospiraceae</taxon>
        <taxon>Roseburia</taxon>
    </lineage>
</organism>
<evidence type="ECO:0000313" key="9">
    <source>
        <dbReference type="EMBL" id="MST75950.1"/>
    </source>
</evidence>
<feature type="domain" description="Peptidase S26" evidence="8">
    <location>
        <begin position="20"/>
        <end position="166"/>
    </location>
</feature>
<dbReference type="GO" id="GO:0004252">
    <property type="term" value="F:serine-type endopeptidase activity"/>
    <property type="evidence" value="ECO:0007669"/>
    <property type="project" value="InterPro"/>
</dbReference>
<evidence type="ECO:0000256" key="2">
    <source>
        <dbReference type="ARBA" id="ARBA00004401"/>
    </source>
</evidence>
<protein>
    <recommendedName>
        <fullName evidence="4 7">Signal peptidase I</fullName>
        <ecNumber evidence="4 7">3.4.21.89</ecNumber>
    </recommendedName>
</protein>
<dbReference type="Pfam" id="PF10502">
    <property type="entry name" value="Peptidase_S26"/>
    <property type="match status" value="1"/>
</dbReference>
<reference evidence="9 10" key="1">
    <citation type="submission" date="2019-08" db="EMBL/GenBank/DDBJ databases">
        <title>In-depth cultivation of the pig gut microbiome towards novel bacterial diversity and tailored functional studies.</title>
        <authorList>
            <person name="Wylensek D."/>
            <person name="Hitch T.C.A."/>
            <person name="Clavel T."/>
        </authorList>
    </citation>
    <scope>NUCLEOTIDE SEQUENCE [LARGE SCALE GENOMIC DNA]</scope>
    <source>
        <strain evidence="9 10">MUC/MUC-530-WT-4D</strain>
    </source>
</reference>
<comment type="similarity">
    <text evidence="3 7">Belongs to the peptidase S26 family.</text>
</comment>
<keyword evidence="7" id="KW-0645">Protease</keyword>
<evidence type="ECO:0000256" key="7">
    <source>
        <dbReference type="RuleBase" id="RU362042"/>
    </source>
</evidence>
<dbReference type="EMBL" id="VUNI01000031">
    <property type="protein sequence ID" value="MST75950.1"/>
    <property type="molecule type" value="Genomic_DNA"/>
</dbReference>
<dbReference type="PRINTS" id="PR00727">
    <property type="entry name" value="LEADERPTASE"/>
</dbReference>
<dbReference type="InterPro" id="IPR019758">
    <property type="entry name" value="Pept_S26A_signal_pept_1_CS"/>
</dbReference>
<dbReference type="Gene3D" id="2.10.109.10">
    <property type="entry name" value="Umud Fragment, subunit A"/>
    <property type="match status" value="1"/>
</dbReference>
<evidence type="ECO:0000256" key="4">
    <source>
        <dbReference type="ARBA" id="ARBA00013208"/>
    </source>
</evidence>
<keyword evidence="5 7" id="KW-0378">Hydrolase</keyword>
<dbReference type="AlphaFoldDB" id="A0A6L5YU02"/>
<keyword evidence="7" id="KW-0812">Transmembrane</keyword>
<feature type="active site" evidence="6">
    <location>
        <position position="45"/>
    </location>
</feature>
<accession>A0A6L5YU02</accession>
<keyword evidence="7" id="KW-1133">Transmembrane helix</keyword>
<evidence type="ECO:0000256" key="6">
    <source>
        <dbReference type="PIRSR" id="PIRSR600223-1"/>
    </source>
</evidence>